<dbReference type="AlphaFoldDB" id="S6AAF4"/>
<protein>
    <submittedName>
        <fullName evidence="1">Uncharacterized protein</fullName>
    </submittedName>
</protein>
<keyword evidence="2" id="KW-1185">Reference proteome</keyword>
<proteinExistence type="predicted"/>
<evidence type="ECO:0000313" key="1">
    <source>
        <dbReference type="EMBL" id="BAN35765.1"/>
    </source>
</evidence>
<sequence>MLTVIETPTFQRLWPHYWTEGERGEFAAFIAHNPEAGDVVRNSGGVRKVRWTRAGSGKSGGVRVIYFTRLTNGQVWLLFLYAKSALARMFHKLTRALACLYVS</sequence>
<accession>S6AAF4</accession>
<dbReference type="PIRSF" id="PIRSF039032">
    <property type="entry name" value="HigB-2"/>
    <property type="match status" value="1"/>
</dbReference>
<gene>
    <name evidence="1" type="ORF">SCD_n01954</name>
</gene>
<dbReference type="KEGG" id="sdr:SCD_n01954"/>
<organism evidence="1 2">
    <name type="scientific">Sulfuricella denitrificans (strain DSM 22764 / NBRC 105220 / skB26)</name>
    <dbReference type="NCBI Taxonomy" id="1163617"/>
    <lineage>
        <taxon>Bacteria</taxon>
        <taxon>Pseudomonadati</taxon>
        <taxon>Pseudomonadota</taxon>
        <taxon>Betaproteobacteria</taxon>
        <taxon>Nitrosomonadales</taxon>
        <taxon>Sulfuricellaceae</taxon>
        <taxon>Sulfuricella</taxon>
    </lineage>
</organism>
<dbReference type="RefSeq" id="WP_009204960.1">
    <property type="nucleotide sequence ID" value="NC_022357.1"/>
</dbReference>
<dbReference type="EMBL" id="AP013066">
    <property type="protein sequence ID" value="BAN35765.1"/>
    <property type="molecule type" value="Genomic_DNA"/>
</dbReference>
<dbReference type="InterPro" id="IPR009387">
    <property type="entry name" value="HigB-2"/>
</dbReference>
<dbReference type="Proteomes" id="UP000015559">
    <property type="component" value="Chromosome"/>
</dbReference>
<dbReference type="eggNOG" id="COG4737">
    <property type="taxonomic scope" value="Bacteria"/>
</dbReference>
<name>S6AAF4_SULDS</name>
<dbReference type="HOGENOM" id="CLU_110687_1_2_4"/>
<evidence type="ECO:0000313" key="2">
    <source>
        <dbReference type="Proteomes" id="UP000015559"/>
    </source>
</evidence>
<dbReference type="OrthoDB" id="197283at2"/>
<reference evidence="1 2" key="1">
    <citation type="journal article" date="2012" name="Appl. Environ. Microbiol.">
        <title>Draft genome sequence of a psychrotolerant sulfur-oxidizing bacterium, Sulfuricella denitrificans skB26, and proteomic insights into cold adaptation.</title>
        <authorList>
            <person name="Watanabe T."/>
            <person name="Kojima H."/>
            <person name="Fukui M."/>
        </authorList>
    </citation>
    <scope>NUCLEOTIDE SEQUENCE [LARGE SCALE GENOMIC DNA]</scope>
    <source>
        <strain evidence="2">skB26</strain>
    </source>
</reference>
<dbReference type="STRING" id="1163617.SCD_n01954"/>